<dbReference type="PANTHER" id="PTHR33221:SF15">
    <property type="entry name" value="HTH-TYPE TRANSCRIPTIONAL REGULATOR YWGB-RELATED"/>
    <property type="match status" value="1"/>
</dbReference>
<gene>
    <name evidence="1" type="ORF">HYZ11_15715</name>
</gene>
<dbReference type="InterPro" id="IPR036388">
    <property type="entry name" value="WH-like_DNA-bd_sf"/>
</dbReference>
<organism evidence="1 2">
    <name type="scientific">Tectimicrobiota bacterium</name>
    <dbReference type="NCBI Taxonomy" id="2528274"/>
    <lineage>
        <taxon>Bacteria</taxon>
        <taxon>Pseudomonadati</taxon>
        <taxon>Nitrospinota/Tectimicrobiota group</taxon>
        <taxon>Candidatus Tectimicrobiota</taxon>
    </lineage>
</organism>
<protein>
    <submittedName>
        <fullName evidence="1">Rrf2 family transcriptional regulator</fullName>
    </submittedName>
</protein>
<dbReference type="SUPFAM" id="SSF46785">
    <property type="entry name" value="Winged helix' DNA-binding domain"/>
    <property type="match status" value="1"/>
</dbReference>
<accession>A0A932I1M6</accession>
<dbReference type="PANTHER" id="PTHR33221">
    <property type="entry name" value="WINGED HELIX-TURN-HELIX TRANSCRIPTIONAL REGULATOR, RRF2 FAMILY"/>
    <property type="match status" value="1"/>
</dbReference>
<sequence length="145" mass="15865">MSFYSRPTKMAVRILTHMAADGMDQLLTVRSIARATQVPEPSAAKILQSLARDGILESRKGPGGGFRIGRSLREILLVHVVRAVEGEDFLSECVGGFQECTGRSECPLHAKWLCVKEQMVDFLGTTTLEDMLHASQHGRQALNGA</sequence>
<dbReference type="NCBIfam" id="TIGR00738">
    <property type="entry name" value="rrf2_super"/>
    <property type="match status" value="1"/>
</dbReference>
<evidence type="ECO:0000313" key="1">
    <source>
        <dbReference type="EMBL" id="MBI3129053.1"/>
    </source>
</evidence>
<dbReference type="PROSITE" id="PS51197">
    <property type="entry name" value="HTH_RRF2_2"/>
    <property type="match status" value="1"/>
</dbReference>
<dbReference type="Gene3D" id="1.10.10.10">
    <property type="entry name" value="Winged helix-like DNA-binding domain superfamily/Winged helix DNA-binding domain"/>
    <property type="match status" value="1"/>
</dbReference>
<dbReference type="AlphaFoldDB" id="A0A932I1M6"/>
<dbReference type="InterPro" id="IPR036390">
    <property type="entry name" value="WH_DNA-bd_sf"/>
</dbReference>
<dbReference type="PROSITE" id="PS01332">
    <property type="entry name" value="HTH_RRF2_1"/>
    <property type="match status" value="1"/>
</dbReference>
<comment type="caution">
    <text evidence="1">The sequence shown here is derived from an EMBL/GenBank/DDBJ whole genome shotgun (WGS) entry which is preliminary data.</text>
</comment>
<dbReference type="Pfam" id="PF02082">
    <property type="entry name" value="Rrf2"/>
    <property type="match status" value="1"/>
</dbReference>
<dbReference type="InterPro" id="IPR000944">
    <property type="entry name" value="Tscrpt_reg_Rrf2"/>
</dbReference>
<dbReference type="GO" id="GO:0005829">
    <property type="term" value="C:cytosol"/>
    <property type="evidence" value="ECO:0007669"/>
    <property type="project" value="TreeGrafter"/>
</dbReference>
<name>A0A932I1M6_UNCTE</name>
<dbReference type="InterPro" id="IPR030489">
    <property type="entry name" value="TR_Rrf2-type_CS"/>
</dbReference>
<evidence type="ECO:0000313" key="2">
    <source>
        <dbReference type="Proteomes" id="UP000782312"/>
    </source>
</evidence>
<proteinExistence type="predicted"/>
<dbReference type="EMBL" id="JACPUR010000038">
    <property type="protein sequence ID" value="MBI3129053.1"/>
    <property type="molecule type" value="Genomic_DNA"/>
</dbReference>
<reference evidence="1" key="1">
    <citation type="submission" date="2020-07" db="EMBL/GenBank/DDBJ databases">
        <title>Huge and variable diversity of episymbiotic CPR bacteria and DPANN archaea in groundwater ecosystems.</title>
        <authorList>
            <person name="He C.Y."/>
            <person name="Keren R."/>
            <person name="Whittaker M."/>
            <person name="Farag I.F."/>
            <person name="Doudna J."/>
            <person name="Cate J.H.D."/>
            <person name="Banfield J.F."/>
        </authorList>
    </citation>
    <scope>NUCLEOTIDE SEQUENCE</scope>
    <source>
        <strain evidence="1">NC_groundwater_763_Ag_S-0.2um_68_21</strain>
    </source>
</reference>
<dbReference type="GO" id="GO:0003700">
    <property type="term" value="F:DNA-binding transcription factor activity"/>
    <property type="evidence" value="ECO:0007669"/>
    <property type="project" value="TreeGrafter"/>
</dbReference>
<dbReference type="Proteomes" id="UP000782312">
    <property type="component" value="Unassembled WGS sequence"/>
</dbReference>